<gene>
    <name evidence="1" type="ORF">DQQ10_08855</name>
</gene>
<name>A0A364Y4E1_9BACT</name>
<dbReference type="OrthoDB" id="9901218at2"/>
<proteinExistence type="predicted"/>
<accession>A0A364Y4E1</accession>
<comment type="caution">
    <text evidence="1">The sequence shown here is derived from an EMBL/GenBank/DDBJ whole genome shotgun (WGS) entry which is preliminary data.</text>
</comment>
<sequence>MLGYVDFILRRRMENEKLEFFNLDEIDRKVFLWLLDHVPQKSIMAWIEYVSEEYHRTRSVQIDGERMYSEMKN</sequence>
<evidence type="ECO:0000313" key="1">
    <source>
        <dbReference type="EMBL" id="RAW01747.1"/>
    </source>
</evidence>
<dbReference type="AlphaFoldDB" id="A0A364Y4E1"/>
<dbReference type="EMBL" id="QMFY01000003">
    <property type="protein sequence ID" value="RAW01747.1"/>
    <property type="molecule type" value="Genomic_DNA"/>
</dbReference>
<organism evidence="1 2">
    <name type="scientific">Pseudochryseolinea flava</name>
    <dbReference type="NCBI Taxonomy" id="2059302"/>
    <lineage>
        <taxon>Bacteria</taxon>
        <taxon>Pseudomonadati</taxon>
        <taxon>Bacteroidota</taxon>
        <taxon>Cytophagia</taxon>
        <taxon>Cytophagales</taxon>
        <taxon>Fulvivirgaceae</taxon>
        <taxon>Pseudochryseolinea</taxon>
    </lineage>
</organism>
<keyword evidence="2" id="KW-1185">Reference proteome</keyword>
<evidence type="ECO:0000313" key="2">
    <source>
        <dbReference type="Proteomes" id="UP000251889"/>
    </source>
</evidence>
<reference evidence="1 2" key="1">
    <citation type="submission" date="2018-06" db="EMBL/GenBank/DDBJ databases">
        <title>Chryseolinea flavus sp. nov., a member of the phylum Bacteroidetes isolated from soil.</title>
        <authorList>
            <person name="Li Y."/>
            <person name="Wang J."/>
        </authorList>
    </citation>
    <scope>NUCLEOTIDE SEQUENCE [LARGE SCALE GENOMIC DNA]</scope>
    <source>
        <strain evidence="1 2">SDU1-6</strain>
    </source>
</reference>
<dbReference type="RefSeq" id="WP_112746487.1">
    <property type="nucleotide sequence ID" value="NZ_QMFY01000003.1"/>
</dbReference>
<dbReference type="Proteomes" id="UP000251889">
    <property type="component" value="Unassembled WGS sequence"/>
</dbReference>
<protein>
    <submittedName>
        <fullName evidence="1">Uncharacterized protein</fullName>
    </submittedName>
</protein>